<dbReference type="InterPro" id="IPR044214">
    <property type="entry name" value="EDS1-like"/>
</dbReference>
<dbReference type="AlphaFoldDB" id="A0AAN9Q588"/>
<keyword evidence="11" id="KW-1185">Reference proteome</keyword>
<evidence type="ECO:0000256" key="3">
    <source>
        <dbReference type="ARBA" id="ARBA00022490"/>
    </source>
</evidence>
<dbReference type="GO" id="GO:0005634">
    <property type="term" value="C:nucleus"/>
    <property type="evidence" value="ECO:0007669"/>
    <property type="project" value="UniProtKB-SubCell"/>
</dbReference>
<dbReference type="Pfam" id="PF18117">
    <property type="entry name" value="EDS1_EP"/>
    <property type="match status" value="1"/>
</dbReference>
<dbReference type="GO" id="GO:0006952">
    <property type="term" value="P:defense response"/>
    <property type="evidence" value="ECO:0007669"/>
    <property type="project" value="UniProtKB-KW"/>
</dbReference>
<dbReference type="CDD" id="cd00519">
    <property type="entry name" value="Lipase_3"/>
    <property type="match status" value="1"/>
</dbReference>
<evidence type="ECO:0000256" key="4">
    <source>
        <dbReference type="ARBA" id="ARBA00022801"/>
    </source>
</evidence>
<keyword evidence="3" id="KW-0963">Cytoplasm</keyword>
<evidence type="ECO:0000256" key="5">
    <source>
        <dbReference type="ARBA" id="ARBA00022821"/>
    </source>
</evidence>
<feature type="coiled-coil region" evidence="7">
    <location>
        <begin position="386"/>
        <end position="424"/>
    </location>
</feature>
<keyword evidence="6" id="KW-0539">Nucleus</keyword>
<dbReference type="PANTHER" id="PTHR47090">
    <property type="entry name" value="PROTEIN EDS1-RELATED"/>
    <property type="match status" value="1"/>
</dbReference>
<evidence type="ECO:0000313" key="11">
    <source>
        <dbReference type="Proteomes" id="UP001367508"/>
    </source>
</evidence>
<dbReference type="Pfam" id="PF01764">
    <property type="entry name" value="Lipase_3"/>
    <property type="match status" value="1"/>
</dbReference>
<dbReference type="Gene3D" id="3.40.50.1820">
    <property type="entry name" value="alpha/beta hydrolase"/>
    <property type="match status" value="1"/>
</dbReference>
<proteinExistence type="predicted"/>
<evidence type="ECO:0000313" key="10">
    <source>
        <dbReference type="EMBL" id="KAK7322577.1"/>
    </source>
</evidence>
<evidence type="ECO:0000256" key="7">
    <source>
        <dbReference type="SAM" id="Coils"/>
    </source>
</evidence>
<keyword evidence="7" id="KW-0175">Coiled coil</keyword>
<protein>
    <submittedName>
        <fullName evidence="10">Uncharacterized protein</fullName>
    </submittedName>
</protein>
<dbReference type="InterPro" id="IPR029058">
    <property type="entry name" value="AB_hydrolase_fold"/>
</dbReference>
<sequence>MAGGGSLGESEEMRGEQIERAFSFAWMVHQEPERDYLLETNNGSEIFISFPGSGTVQDWYSQTTFGETKIDLGLFPSLKSIGNTEPASVNQAFQNRFQRILLSLEAEVDKAINEQKQIVFTGHSSGAPMAILATLWALEKYITSKSHDGISLLCITFGSPLVGNHIFSHAIRRENWSRYFLHIVMRHDIVPQILLAPLSSLDQGFETISQFFNPRSESFMSQLIGGDTQVSEFYSAVVSKAATVTSYAACKLMGSKYGIEEPVADFIPLSPYRPFGTYIFCTGNGTEEKQIVVRNSGAVLQLMFFFSQLSTELEIAQASYRSLREHIIHGTELQQTLRMQNVVYLDQLRDFPSSEDGAGGSTSTTNSVLNDLDQLSGRAILCLRAAEELEVQKLNYEDRLQLKKDLVEENMRKLETYREMMQEREVGGYYYAFKVHSGTEDFKANIMRIQLGGVWDDIIEKLRSYELPDEFEGKEEWIELGTRFRRLVEPLDIANYYRFSRHHVISSYKDRGRPRRYRYTQRWLEHAQRRPEESNPESCFWADVEDLCDMI</sequence>
<feature type="domain" description="Fungal lipase-type" evidence="8">
    <location>
        <begin position="47"/>
        <end position="194"/>
    </location>
</feature>
<accession>A0AAN9Q588</accession>
<keyword evidence="4" id="KW-0378">Hydrolase</keyword>
<organism evidence="10 11">
    <name type="scientific">Canavalia gladiata</name>
    <name type="common">Sword bean</name>
    <name type="synonym">Dolichos gladiatus</name>
    <dbReference type="NCBI Taxonomy" id="3824"/>
    <lineage>
        <taxon>Eukaryota</taxon>
        <taxon>Viridiplantae</taxon>
        <taxon>Streptophyta</taxon>
        <taxon>Embryophyta</taxon>
        <taxon>Tracheophyta</taxon>
        <taxon>Spermatophyta</taxon>
        <taxon>Magnoliopsida</taxon>
        <taxon>eudicotyledons</taxon>
        <taxon>Gunneridae</taxon>
        <taxon>Pentapetalae</taxon>
        <taxon>rosids</taxon>
        <taxon>fabids</taxon>
        <taxon>Fabales</taxon>
        <taxon>Fabaceae</taxon>
        <taxon>Papilionoideae</taxon>
        <taxon>50 kb inversion clade</taxon>
        <taxon>NPAAA clade</taxon>
        <taxon>indigoferoid/millettioid clade</taxon>
        <taxon>Phaseoleae</taxon>
        <taxon>Canavalia</taxon>
    </lineage>
</organism>
<dbReference type="SUPFAM" id="SSF53474">
    <property type="entry name" value="alpha/beta-Hydrolases"/>
    <property type="match status" value="1"/>
</dbReference>
<evidence type="ECO:0000259" key="8">
    <source>
        <dbReference type="Pfam" id="PF01764"/>
    </source>
</evidence>
<dbReference type="InterPro" id="IPR002921">
    <property type="entry name" value="Fungal_lipase-type"/>
</dbReference>
<dbReference type="PANTHER" id="PTHR47090:SF2">
    <property type="entry name" value="PROTEIN EDS1-RELATED"/>
    <property type="match status" value="1"/>
</dbReference>
<name>A0AAN9Q588_CANGL</name>
<evidence type="ECO:0000259" key="9">
    <source>
        <dbReference type="Pfam" id="PF18117"/>
    </source>
</evidence>
<evidence type="ECO:0000256" key="2">
    <source>
        <dbReference type="ARBA" id="ARBA00004496"/>
    </source>
</evidence>
<evidence type="ECO:0000256" key="1">
    <source>
        <dbReference type="ARBA" id="ARBA00004123"/>
    </source>
</evidence>
<gene>
    <name evidence="10" type="ORF">VNO77_25965</name>
</gene>
<dbReference type="EMBL" id="JAYMYQ010000006">
    <property type="protein sequence ID" value="KAK7322577.1"/>
    <property type="molecule type" value="Genomic_DNA"/>
</dbReference>
<dbReference type="GO" id="GO:0005737">
    <property type="term" value="C:cytoplasm"/>
    <property type="evidence" value="ECO:0007669"/>
    <property type="project" value="UniProtKB-SubCell"/>
</dbReference>
<keyword evidence="5" id="KW-0611">Plant defense</keyword>
<dbReference type="InterPro" id="IPR041266">
    <property type="entry name" value="EDS1_EP"/>
</dbReference>
<reference evidence="10 11" key="1">
    <citation type="submission" date="2024-01" db="EMBL/GenBank/DDBJ databases">
        <title>The genomes of 5 underutilized Papilionoideae crops provide insights into root nodulation and disease resistanc.</title>
        <authorList>
            <person name="Jiang F."/>
        </authorList>
    </citation>
    <scope>NUCLEOTIDE SEQUENCE [LARGE SCALE GENOMIC DNA]</scope>
    <source>
        <strain evidence="10">LVBAO_FW01</strain>
        <tissue evidence="10">Leaves</tissue>
    </source>
</reference>
<feature type="domain" description="EDS1 EP" evidence="9">
    <location>
        <begin position="413"/>
        <end position="549"/>
    </location>
</feature>
<dbReference type="Proteomes" id="UP001367508">
    <property type="component" value="Unassembled WGS sequence"/>
</dbReference>
<dbReference type="GO" id="GO:0006629">
    <property type="term" value="P:lipid metabolic process"/>
    <property type="evidence" value="ECO:0007669"/>
    <property type="project" value="InterPro"/>
</dbReference>
<evidence type="ECO:0000256" key="6">
    <source>
        <dbReference type="ARBA" id="ARBA00023242"/>
    </source>
</evidence>
<comment type="caution">
    <text evidence="10">The sequence shown here is derived from an EMBL/GenBank/DDBJ whole genome shotgun (WGS) entry which is preliminary data.</text>
</comment>
<comment type="subcellular location">
    <subcellularLocation>
        <location evidence="2">Cytoplasm</location>
    </subcellularLocation>
    <subcellularLocation>
        <location evidence="1">Nucleus</location>
    </subcellularLocation>
</comment>
<dbReference type="GO" id="GO:0016787">
    <property type="term" value="F:hydrolase activity"/>
    <property type="evidence" value="ECO:0007669"/>
    <property type="project" value="UniProtKB-KW"/>
</dbReference>